<dbReference type="Pfam" id="PF00571">
    <property type="entry name" value="CBS"/>
    <property type="match status" value="2"/>
</dbReference>
<keyword evidence="4" id="KW-0460">Magnesium</keyword>
<dbReference type="InterPro" id="IPR016169">
    <property type="entry name" value="FAD-bd_PCMH_sub2"/>
</dbReference>
<dbReference type="PROSITE" id="PS51371">
    <property type="entry name" value="CBS"/>
    <property type="match status" value="2"/>
</dbReference>
<dbReference type="InterPro" id="IPR000644">
    <property type="entry name" value="CBS_dom"/>
</dbReference>
<evidence type="ECO:0000256" key="7">
    <source>
        <dbReference type="ARBA" id="ARBA00037273"/>
    </source>
</evidence>
<comment type="similarity">
    <text evidence="1">Belongs to the UPF0053 family.</text>
</comment>
<dbReference type="SUPFAM" id="SSF54631">
    <property type="entry name" value="CBS-domain pair"/>
    <property type="match status" value="1"/>
</dbReference>
<evidence type="ECO:0000313" key="11">
    <source>
        <dbReference type="EMBL" id="RFA37844.1"/>
    </source>
</evidence>
<evidence type="ECO:0000256" key="9">
    <source>
        <dbReference type="PROSITE-ProRule" id="PRU00703"/>
    </source>
</evidence>
<dbReference type="Pfam" id="PF21917">
    <property type="entry name" value="NMB0537_N"/>
    <property type="match status" value="1"/>
</dbReference>
<evidence type="ECO:0000256" key="4">
    <source>
        <dbReference type="ARBA" id="ARBA00022842"/>
    </source>
</evidence>
<comment type="function">
    <text evidence="7">Plays a role in the transport of magnesium and cobalt ions.</text>
</comment>
<evidence type="ECO:0000259" key="10">
    <source>
        <dbReference type="PROSITE" id="PS51371"/>
    </source>
</evidence>
<feature type="domain" description="CBS" evidence="10">
    <location>
        <begin position="133"/>
        <end position="193"/>
    </location>
</feature>
<keyword evidence="6" id="KW-0170">Cobalt</keyword>
<evidence type="ECO:0000256" key="8">
    <source>
        <dbReference type="ARBA" id="ARBA00040729"/>
    </source>
</evidence>
<protein>
    <recommendedName>
        <fullName evidence="8">Magnesium and cobalt efflux protein CorC</fullName>
    </recommendedName>
</protein>
<dbReference type="FunFam" id="3.10.580.10:FF:000002">
    <property type="entry name" value="Magnesium/cobalt efflux protein CorC"/>
    <property type="match status" value="1"/>
</dbReference>
<keyword evidence="2" id="KW-0813">Transport</keyword>
<feature type="domain" description="CBS" evidence="10">
    <location>
        <begin position="70"/>
        <end position="129"/>
    </location>
</feature>
<proteinExistence type="inferred from homology"/>
<organism evidence="11 12">
    <name type="scientific">Alkalilimnicola ehrlichii</name>
    <dbReference type="NCBI Taxonomy" id="351052"/>
    <lineage>
        <taxon>Bacteria</taxon>
        <taxon>Pseudomonadati</taxon>
        <taxon>Pseudomonadota</taxon>
        <taxon>Gammaproteobacteria</taxon>
        <taxon>Chromatiales</taxon>
        <taxon>Ectothiorhodospiraceae</taxon>
        <taxon>Alkalilimnicola</taxon>
    </lineage>
</organism>
<dbReference type="CDD" id="cd04590">
    <property type="entry name" value="CBS_pair_CorC_HlyC_assoc"/>
    <property type="match status" value="1"/>
</dbReference>
<keyword evidence="3" id="KW-0677">Repeat</keyword>
<evidence type="ECO:0000313" key="12">
    <source>
        <dbReference type="Proteomes" id="UP000256763"/>
    </source>
</evidence>
<dbReference type="InterPro" id="IPR054115">
    <property type="entry name" value="CorC_N"/>
</dbReference>
<evidence type="ECO:0000256" key="5">
    <source>
        <dbReference type="ARBA" id="ARBA00023122"/>
    </source>
</evidence>
<keyword evidence="5 9" id="KW-0129">CBS domain</keyword>
<evidence type="ECO:0000256" key="3">
    <source>
        <dbReference type="ARBA" id="ARBA00022737"/>
    </source>
</evidence>
<dbReference type="RefSeq" id="WP_116301552.1">
    <property type="nucleotide sequence ID" value="NZ_NFZV01000005.1"/>
</dbReference>
<dbReference type="Gene3D" id="3.30.465.10">
    <property type="match status" value="1"/>
</dbReference>
<dbReference type="SMART" id="SM00116">
    <property type="entry name" value="CBS"/>
    <property type="match status" value="2"/>
</dbReference>
<name>A0A3E0WXW1_9GAMM</name>
<dbReference type="SMART" id="SM01091">
    <property type="entry name" value="CorC_HlyC"/>
    <property type="match status" value="1"/>
</dbReference>
<dbReference type="Proteomes" id="UP000256763">
    <property type="component" value="Unassembled WGS sequence"/>
</dbReference>
<dbReference type="PANTHER" id="PTHR22777">
    <property type="entry name" value="HEMOLYSIN-RELATED"/>
    <property type="match status" value="1"/>
</dbReference>
<accession>A0A3E0WXW1</accession>
<dbReference type="Pfam" id="PF03471">
    <property type="entry name" value="CorC_HlyC"/>
    <property type="match status" value="1"/>
</dbReference>
<dbReference type="AlphaFoldDB" id="A0A3E0WXW1"/>
<dbReference type="EMBL" id="NFZW01000006">
    <property type="protein sequence ID" value="RFA37844.1"/>
    <property type="molecule type" value="Genomic_DNA"/>
</dbReference>
<dbReference type="GO" id="GO:0050660">
    <property type="term" value="F:flavin adenine dinucleotide binding"/>
    <property type="evidence" value="ECO:0007669"/>
    <property type="project" value="InterPro"/>
</dbReference>
<dbReference type="PANTHER" id="PTHR22777:SF27">
    <property type="entry name" value="MAGNESIUM AND COBALT EFFLUX PROTEIN CORC"/>
    <property type="match status" value="1"/>
</dbReference>
<dbReference type="InterPro" id="IPR005170">
    <property type="entry name" value="Transptr-assoc_dom"/>
</dbReference>
<dbReference type="OrthoDB" id="9797674at2"/>
<dbReference type="GO" id="GO:0005886">
    <property type="term" value="C:plasma membrane"/>
    <property type="evidence" value="ECO:0007669"/>
    <property type="project" value="TreeGrafter"/>
</dbReference>
<dbReference type="SUPFAM" id="SSF56176">
    <property type="entry name" value="FAD-binding/transporter-associated domain-like"/>
    <property type="match status" value="1"/>
</dbReference>
<sequence length="294" mass="33231">MSEDRPRNNNGHKGWLERLGQVFGGSEPEDRNELVELLRDSHQRGLMDADALAMIEGVLHVSELQARDIMIPRAQVAVLTRESDPRALLPTIVETGYSRFPVVGESRDDVIGILLAKDLLKYFYAENDELFDMRELLRPALFIPESKRLDALLKQFQESRHHLAVVVDEYGGMAGLVTIEDVIEQIVGEIDDEHDFDEDSYILSHEHGRSIVKALTPIGDYNEHFGTDLSDEEFDTIGGLVAHEFGHMPRRGESVVIGDQRLQVIRADNRRIHLLMVADVSESEARDRVVAAHH</sequence>
<reference evidence="12" key="1">
    <citation type="submission" date="2017-05" db="EMBL/GenBank/DDBJ databases">
        <authorList>
            <person name="Sharma S."/>
            <person name="Sidhu C."/>
            <person name="Pinnaka A.K."/>
        </authorList>
    </citation>
    <scope>NUCLEOTIDE SEQUENCE [LARGE SCALE GENOMIC DNA]</scope>
    <source>
        <strain evidence="12">AK93</strain>
    </source>
</reference>
<evidence type="ECO:0000256" key="1">
    <source>
        <dbReference type="ARBA" id="ARBA00006337"/>
    </source>
</evidence>
<gene>
    <name evidence="11" type="ORF">CAL65_07865</name>
</gene>
<comment type="caution">
    <text evidence="11">The sequence shown here is derived from an EMBL/GenBank/DDBJ whole genome shotgun (WGS) entry which is preliminary data.</text>
</comment>
<evidence type="ECO:0000256" key="6">
    <source>
        <dbReference type="ARBA" id="ARBA00023285"/>
    </source>
</evidence>
<dbReference type="InterPro" id="IPR044751">
    <property type="entry name" value="Ion_transp-like_CBS"/>
</dbReference>
<dbReference type="Gene3D" id="3.10.580.10">
    <property type="entry name" value="CBS-domain"/>
    <property type="match status" value="1"/>
</dbReference>
<evidence type="ECO:0000256" key="2">
    <source>
        <dbReference type="ARBA" id="ARBA00022448"/>
    </source>
</evidence>
<dbReference type="InterPro" id="IPR036318">
    <property type="entry name" value="FAD-bd_PCMH-like_sf"/>
</dbReference>
<keyword evidence="12" id="KW-1185">Reference proteome</keyword>
<dbReference type="InterPro" id="IPR046342">
    <property type="entry name" value="CBS_dom_sf"/>
</dbReference>